<evidence type="ECO:0000313" key="3">
    <source>
        <dbReference type="EMBL" id="AJW76257.1"/>
    </source>
</evidence>
<keyword evidence="1" id="KW-0812">Transmembrane</keyword>
<proteinExistence type="predicted"/>
<evidence type="ECO:0000256" key="2">
    <source>
        <dbReference type="SAM" id="SignalP"/>
    </source>
</evidence>
<feature type="signal peptide" evidence="2">
    <location>
        <begin position="1"/>
        <end position="18"/>
    </location>
</feature>
<gene>
    <name evidence="3" type="primary">ND6</name>
</gene>
<accession>A0A0D5CC51</accession>
<feature type="transmembrane region" description="Helical" evidence="1">
    <location>
        <begin position="139"/>
        <end position="158"/>
    </location>
</feature>
<feature type="chain" id="PRO_5002291866" evidence="2">
    <location>
        <begin position="19"/>
        <end position="172"/>
    </location>
</feature>
<feature type="transmembrane region" description="Helical" evidence="1">
    <location>
        <begin position="25"/>
        <end position="44"/>
    </location>
</feature>
<keyword evidence="3" id="KW-0496">Mitochondrion</keyword>
<feature type="transmembrane region" description="Helical" evidence="1">
    <location>
        <begin position="83"/>
        <end position="104"/>
    </location>
</feature>
<keyword evidence="2" id="KW-0732">Signal</keyword>
<dbReference type="AlphaFoldDB" id="A0A0D5CC51"/>
<name>A0A0D5CC51_9TELE</name>
<dbReference type="EMBL" id="KP164983">
    <property type="protein sequence ID" value="AJW76257.1"/>
    <property type="molecule type" value="Genomic_DNA"/>
</dbReference>
<organism evidence="3">
    <name type="scientific">Drepane longimana</name>
    <name type="common">concertina fish</name>
    <dbReference type="NCBI Taxonomy" id="1003726"/>
    <lineage>
        <taxon>Eukaryota</taxon>
        <taxon>Metazoa</taxon>
        <taxon>Chordata</taxon>
        <taxon>Craniata</taxon>
        <taxon>Vertebrata</taxon>
        <taxon>Euteleostomi</taxon>
        <taxon>Actinopterygii</taxon>
        <taxon>Neopterygii</taxon>
        <taxon>Teleostei</taxon>
        <taxon>Neoteleostei</taxon>
        <taxon>Acanthomorphata</taxon>
        <taxon>Eupercaria</taxon>
        <taxon>Ephippiformes</taxon>
        <taxon>Drepaneidae</taxon>
        <taxon>Drepane</taxon>
    </lineage>
</organism>
<keyword evidence="1" id="KW-1133">Transmembrane helix</keyword>
<reference evidence="3" key="1">
    <citation type="submission" date="2014-11" db="EMBL/GenBank/DDBJ databases">
        <authorList>
            <person name="Zheng Leyun."/>
            <person name="Xie Junfeng."/>
            <person name="Xie Zhenzhen."/>
            <person name="Tang Zhujing."/>
            <person name="Tang Lin."/>
            <person name="Huang Zhongchi."/>
            <person name="Zhang Yong."/>
            <person name="Lin Haoran."/>
        </authorList>
    </citation>
    <scope>NUCLEOTIDE SEQUENCE</scope>
</reference>
<protein>
    <submittedName>
        <fullName evidence="3">NADH dehydrogenase subunit 6</fullName>
    </submittedName>
</protein>
<geneLocation type="mitochondrion" evidence="3"/>
<sequence>MSLFTFMCLLGVVLGVCASRPSPSWIIAVLSVLLFCVMLHVALLTCGGSFRSLVTVLIFFGGLVVGCGDGASRSFESDPRCRIVAGAMSLYVAGVLVLLTLWVLGACDYLGEFGTKFEKYYVPPGVGGEEGLFLDTLDGLLHVIGLGWSFLFILYAVVKVMKIMRLIRRGRS</sequence>
<keyword evidence="1" id="KW-0472">Membrane</keyword>
<evidence type="ECO:0000256" key="1">
    <source>
        <dbReference type="SAM" id="Phobius"/>
    </source>
</evidence>